<evidence type="ECO:0000256" key="2">
    <source>
        <dbReference type="ARBA" id="ARBA00012588"/>
    </source>
</evidence>
<dbReference type="AlphaFoldDB" id="A0A5D2L2G4"/>
<reference evidence="3 4" key="1">
    <citation type="submission" date="2019-07" db="EMBL/GenBank/DDBJ databases">
        <title>WGS assembly of Gossypium tomentosum.</title>
        <authorList>
            <person name="Chen Z.J."/>
            <person name="Sreedasyam A."/>
            <person name="Ando A."/>
            <person name="Song Q."/>
            <person name="De L."/>
            <person name="Hulse-Kemp A."/>
            <person name="Ding M."/>
            <person name="Ye W."/>
            <person name="Kirkbride R."/>
            <person name="Jenkins J."/>
            <person name="Plott C."/>
            <person name="Lovell J."/>
            <person name="Lin Y.-M."/>
            <person name="Vaughn R."/>
            <person name="Liu B."/>
            <person name="Li W."/>
            <person name="Simpson S."/>
            <person name="Scheffler B."/>
            <person name="Saski C."/>
            <person name="Grover C."/>
            <person name="Hu G."/>
            <person name="Conover J."/>
            <person name="Carlson J."/>
            <person name="Shu S."/>
            <person name="Boston L."/>
            <person name="Williams M."/>
            <person name="Peterson D."/>
            <person name="Mcgee K."/>
            <person name="Jones D."/>
            <person name="Wendel J."/>
            <person name="Stelly D."/>
            <person name="Grimwood J."/>
            <person name="Schmutz J."/>
        </authorList>
    </citation>
    <scope>NUCLEOTIDE SEQUENCE [LARGE SCALE GENOMIC DNA]</scope>
    <source>
        <strain evidence="3">7179.01</strain>
    </source>
</reference>
<sequence>MKSRVVRQKGEILQNLAEFQFSCYSANDMQGKAENKAAMRRNLGLSSADDQRPVVGCITRLVPQKGVHLIKHAIYRTLEMGGQFELLGSCPVPHIQREFEGIANQFQNHEHIRLILKYDESLSHAIYAASDMFIIPSIFEPCGLTQVGCITRLVPQKGVHLIKHAIYRTLEMGGQFELLGSCPVPHIQREFEGIANQFQNHEHIRLILKYDESLSHAIYAASDMFIIPSIFEPCGLTQVSHLLHMLIHEF</sequence>
<dbReference type="PANTHER" id="PTHR46083:SF2">
    <property type="entry name" value="STARCH SYNTHASE 4, CHLOROPLASTIC_AMYLOPLASTIC-RELATED"/>
    <property type="match status" value="1"/>
</dbReference>
<evidence type="ECO:0000313" key="4">
    <source>
        <dbReference type="Proteomes" id="UP000322667"/>
    </source>
</evidence>
<dbReference type="SUPFAM" id="SSF53756">
    <property type="entry name" value="UDP-Glycosyltransferase/glycogen phosphorylase"/>
    <property type="match status" value="2"/>
</dbReference>
<name>A0A5D2L2G4_GOSTO</name>
<gene>
    <name evidence="3" type="ORF">ES332_D05G312400v1</name>
</gene>
<dbReference type="EC" id="2.4.1.21" evidence="2"/>
<evidence type="ECO:0000313" key="3">
    <source>
        <dbReference type="EMBL" id="TYH73202.1"/>
    </source>
</evidence>
<accession>A0A5D2L2G4</accession>
<evidence type="ECO:0000256" key="1">
    <source>
        <dbReference type="ARBA" id="ARBA00001478"/>
    </source>
</evidence>
<dbReference type="EMBL" id="CM017627">
    <property type="protein sequence ID" value="TYH73202.1"/>
    <property type="molecule type" value="Genomic_DNA"/>
</dbReference>
<dbReference type="Proteomes" id="UP000322667">
    <property type="component" value="Chromosome D05"/>
</dbReference>
<dbReference type="Gene3D" id="3.40.50.2000">
    <property type="entry name" value="Glycogen Phosphorylase B"/>
    <property type="match status" value="2"/>
</dbReference>
<protein>
    <recommendedName>
        <fullName evidence="2">starch synthase</fullName>
        <ecNumber evidence="2">2.4.1.21</ecNumber>
    </recommendedName>
</protein>
<proteinExistence type="predicted"/>
<keyword evidence="4" id="KW-1185">Reference proteome</keyword>
<comment type="catalytic activity">
    <reaction evidence="1">
        <text>[(1-&gt;4)-alpha-D-glucosyl](n) + ADP-alpha-D-glucose = [(1-&gt;4)-alpha-D-glucosyl](n+1) + ADP + H(+)</text>
        <dbReference type="Rhea" id="RHEA:18189"/>
        <dbReference type="Rhea" id="RHEA-COMP:9584"/>
        <dbReference type="Rhea" id="RHEA-COMP:9587"/>
        <dbReference type="ChEBI" id="CHEBI:15378"/>
        <dbReference type="ChEBI" id="CHEBI:15444"/>
        <dbReference type="ChEBI" id="CHEBI:57498"/>
        <dbReference type="ChEBI" id="CHEBI:456216"/>
        <dbReference type="EC" id="2.4.1.21"/>
    </reaction>
</comment>
<organism evidence="3 4">
    <name type="scientific">Gossypium tomentosum</name>
    <name type="common">Hawaiian cotton</name>
    <name type="synonym">Gossypium sandvicense</name>
    <dbReference type="NCBI Taxonomy" id="34277"/>
    <lineage>
        <taxon>Eukaryota</taxon>
        <taxon>Viridiplantae</taxon>
        <taxon>Streptophyta</taxon>
        <taxon>Embryophyta</taxon>
        <taxon>Tracheophyta</taxon>
        <taxon>Spermatophyta</taxon>
        <taxon>Magnoliopsida</taxon>
        <taxon>eudicotyledons</taxon>
        <taxon>Gunneridae</taxon>
        <taxon>Pentapetalae</taxon>
        <taxon>rosids</taxon>
        <taxon>malvids</taxon>
        <taxon>Malvales</taxon>
        <taxon>Malvaceae</taxon>
        <taxon>Malvoideae</taxon>
        <taxon>Gossypium</taxon>
    </lineage>
</organism>
<dbReference type="GO" id="GO:0009011">
    <property type="term" value="F:alpha-1,4-glucan glucosyltransferase (ADP-glucose donor) activity"/>
    <property type="evidence" value="ECO:0007669"/>
    <property type="project" value="UniProtKB-EC"/>
</dbReference>
<dbReference type="PANTHER" id="PTHR46083">
    <property type="match status" value="1"/>
</dbReference>